<comment type="cofactor">
    <cofactor evidence="1">
        <name>a divalent metal cation</name>
        <dbReference type="ChEBI" id="CHEBI:60240"/>
    </cofactor>
</comment>
<dbReference type="EMBL" id="NMTY01000009">
    <property type="protein sequence ID" value="PDX81826.1"/>
    <property type="molecule type" value="Genomic_DNA"/>
</dbReference>
<keyword evidence="10" id="KW-0067">ATP-binding</keyword>
<evidence type="ECO:0000256" key="3">
    <source>
        <dbReference type="ARBA" id="ARBA00014333"/>
    </source>
</evidence>
<dbReference type="InterPro" id="IPR054767">
    <property type="entry name" value="Cas10-Cmr2_palm2"/>
</dbReference>
<dbReference type="InterPro" id="IPR000160">
    <property type="entry name" value="GGDEF_dom"/>
</dbReference>
<dbReference type="NCBIfam" id="TIGR02578">
    <property type="entry name" value="cas_TM1811_Csm1"/>
    <property type="match status" value="1"/>
</dbReference>
<dbReference type="Proteomes" id="UP000220005">
    <property type="component" value="Unassembled WGS sequence"/>
</dbReference>
<dbReference type="InterPro" id="IPR041062">
    <property type="entry name" value="Csm1_B"/>
</dbReference>
<evidence type="ECO:0000313" key="14">
    <source>
        <dbReference type="EMBL" id="PDX81826.1"/>
    </source>
</evidence>
<keyword evidence="8" id="KW-0378">Hydrolase</keyword>
<evidence type="ECO:0000256" key="11">
    <source>
        <dbReference type="ARBA" id="ARBA00023118"/>
    </source>
</evidence>
<organism evidence="14 15">
    <name type="scientific">Faecalibacterium prausnitzii</name>
    <dbReference type="NCBI Taxonomy" id="853"/>
    <lineage>
        <taxon>Bacteria</taxon>
        <taxon>Bacillati</taxon>
        <taxon>Bacillota</taxon>
        <taxon>Clostridia</taxon>
        <taxon>Eubacteriales</taxon>
        <taxon>Oscillospiraceae</taxon>
        <taxon>Faecalibacterium</taxon>
    </lineage>
</organism>
<accession>A0A2A7ARR6</accession>
<dbReference type="InterPro" id="IPR013408">
    <property type="entry name" value="Cas10/Csm1"/>
</dbReference>
<comment type="caution">
    <text evidence="14">The sequence shown here is derived from an EMBL/GenBank/DDBJ whole genome shotgun (WGS) entry which is preliminary data.</text>
</comment>
<sequence length="856" mass="95686">MCCGLYRSERNSRNLSNIFLHAFCIPAGCAIIKQNSDVWNKIANFICKLLCSCFVVRKGDDILDLLTLQSTFGGLLHDTGKAVYRAGGRRGSHSEQGYQFLHGVLPGAGWAPVLDCVRYHHAAALRGAAKALPADSPAYIVYLADDLSASADRREIEGEGSSFRRDLPLDSVFTHLNGSHPGWMMSAQPQDGSLKLPQKQHPLSASVYADAVRKLKECLPDLQPQPEWINSLMGLLETQFSCFPSSTFTGESPDVSLFDHAKTTAAIAACISEYVQANNITDLRKALFEQEKDFCQKDAFLLYTADFSRIQKFLYTVHTENALRSLRSRSFFLELLMEHYLDELLAGCGVSRANLIYSGGGHCYVLLPNTAAVADTLTRWNRQFNRWLLQQFGTQLFLANAWTPCSGSDLTNTPAEKSPYKELFRRVNRLLEQHKFHRYTAEDLRQLNSTAAYPDGRECKVCGTSANLKDNLCPWCRLFVDLSYKIQNKTAFVVSRRASDADDCTLPALDGGSEYLSLTDPASARKRLNSDEPIVRVYTKNAPFTSLTYSTNLYVGDYAASNSMEELAGQSQGVRRIAVCRMDVDNLGHAFISGFEQENEKDPVKRMHYVTLSRTSAFSRQMSLFFKCYINGILEGLQVSIVYAGGDDVFLVGAWNAVLEAAQRIQSNFTAFSCGALTLSAGIGIFDDHYPIRLSAEETAALEEAAKHLPGKNAVALFTPERKAVRDAKGTLLVQPEQGHIYAWDVFRTKVLTEKVGCLQSFFGKDDAEHGNTMLYNLLALLREAENDRINLARYAYLLARLSPKKNAPDYKLYEQFSHNMMDWALDAVQRHQLITAIYIYVYQNRKGGDTDGRME</sequence>
<evidence type="ECO:0000256" key="9">
    <source>
        <dbReference type="ARBA" id="ARBA00022839"/>
    </source>
</evidence>
<dbReference type="InterPro" id="IPR006674">
    <property type="entry name" value="HD_domain"/>
</dbReference>
<name>A0A2A7ARR6_9FIRM</name>
<dbReference type="CDD" id="cd09680">
    <property type="entry name" value="Cas10_III"/>
    <property type="match status" value="1"/>
</dbReference>
<dbReference type="InterPro" id="IPR048693">
    <property type="entry name" value="Cmr2-like_C"/>
</dbReference>
<dbReference type="PROSITE" id="PS50887">
    <property type="entry name" value="GGDEF"/>
    <property type="match status" value="1"/>
</dbReference>
<evidence type="ECO:0000259" key="13">
    <source>
        <dbReference type="PROSITE" id="PS50887"/>
    </source>
</evidence>
<dbReference type="InterPro" id="IPR052117">
    <property type="entry name" value="Cas10/Csm1_subtype-III-A"/>
</dbReference>
<dbReference type="InterPro" id="IPR043128">
    <property type="entry name" value="Rev_trsase/Diguanyl_cyclase"/>
</dbReference>
<dbReference type="GO" id="GO:0004519">
    <property type="term" value="F:endonuclease activity"/>
    <property type="evidence" value="ECO:0007669"/>
    <property type="project" value="UniProtKB-KW"/>
</dbReference>
<keyword evidence="11" id="KW-0051">Antiviral defense</keyword>
<dbReference type="Pfam" id="PF20824">
    <property type="entry name" value="Cmr2_hel_dom2"/>
    <property type="match status" value="1"/>
</dbReference>
<comment type="similarity">
    <text evidence="2">Belongs to the CRISPR-associated Cas10/Csm1 family.</text>
</comment>
<reference evidence="14 15" key="1">
    <citation type="journal article" date="2017" name="Front. Microbiol.">
        <title>New Insights into the Diversity of the Genus Faecalibacterium.</title>
        <authorList>
            <person name="Benevides L."/>
            <person name="Burman S."/>
            <person name="Martin R."/>
            <person name="Robert V."/>
            <person name="Thomas M."/>
            <person name="Miquel S."/>
            <person name="Chain F."/>
            <person name="Sokol H."/>
            <person name="Bermudez-Humaran L.G."/>
            <person name="Morrison M."/>
            <person name="Langella P."/>
            <person name="Azevedo V.A."/>
            <person name="Chatel J.M."/>
            <person name="Soares S."/>
        </authorList>
    </citation>
    <scope>NUCLEOTIDE SEQUENCE [LARGE SCALE GENOMIC DNA]</scope>
    <source>
        <strain evidence="14 15">CNCM I 4575</strain>
    </source>
</reference>
<evidence type="ECO:0000256" key="1">
    <source>
        <dbReference type="ARBA" id="ARBA00001968"/>
    </source>
</evidence>
<feature type="domain" description="GGDEF" evidence="13">
    <location>
        <begin position="575"/>
        <end position="720"/>
    </location>
</feature>
<evidence type="ECO:0000256" key="8">
    <source>
        <dbReference type="ARBA" id="ARBA00022801"/>
    </source>
</evidence>
<keyword evidence="4" id="KW-0808">Transferase</keyword>
<dbReference type="Pfam" id="PF22335">
    <property type="entry name" value="Cas10-Cmr2_palm2"/>
    <property type="match status" value="1"/>
</dbReference>
<dbReference type="Pfam" id="PF01966">
    <property type="entry name" value="HD"/>
    <property type="match status" value="1"/>
</dbReference>
<keyword evidence="7" id="KW-0255">Endonuclease</keyword>
<dbReference type="GO" id="GO:0004527">
    <property type="term" value="F:exonuclease activity"/>
    <property type="evidence" value="ECO:0007669"/>
    <property type="project" value="UniProtKB-KW"/>
</dbReference>
<proteinExistence type="inferred from homology"/>
<keyword evidence="6" id="KW-0547">Nucleotide-binding</keyword>
<dbReference type="PANTHER" id="PTHR36528:SF1">
    <property type="entry name" value="CRISPR SYSTEM SINGLE-STRAND-SPECIFIC DEOXYRIBONUCLEASE CAS10_CSM1 (SUBTYPE III-A)"/>
    <property type="match status" value="1"/>
</dbReference>
<dbReference type="Pfam" id="PF18211">
    <property type="entry name" value="Csm1_B"/>
    <property type="match status" value="1"/>
</dbReference>
<dbReference type="Gene3D" id="1.10.3210.10">
    <property type="entry name" value="Hypothetical protein af1432"/>
    <property type="match status" value="1"/>
</dbReference>
<keyword evidence="5" id="KW-0540">Nuclease</keyword>
<evidence type="ECO:0000256" key="6">
    <source>
        <dbReference type="ARBA" id="ARBA00022741"/>
    </source>
</evidence>
<evidence type="ECO:0000256" key="2">
    <source>
        <dbReference type="ARBA" id="ARBA00005700"/>
    </source>
</evidence>
<dbReference type="GO" id="GO:0051607">
    <property type="term" value="P:defense response to virus"/>
    <property type="evidence" value="ECO:0007669"/>
    <property type="project" value="UniProtKB-KW"/>
</dbReference>
<evidence type="ECO:0000256" key="4">
    <source>
        <dbReference type="ARBA" id="ARBA00022679"/>
    </source>
</evidence>
<keyword evidence="9" id="KW-0269">Exonuclease</keyword>
<evidence type="ECO:0000256" key="12">
    <source>
        <dbReference type="ARBA" id="ARBA00032922"/>
    </source>
</evidence>
<evidence type="ECO:0000256" key="5">
    <source>
        <dbReference type="ARBA" id="ARBA00022722"/>
    </source>
</evidence>
<dbReference type="Gene3D" id="3.30.70.270">
    <property type="match status" value="1"/>
</dbReference>
<dbReference type="AlphaFoldDB" id="A0A2A7ARR6"/>
<evidence type="ECO:0000313" key="15">
    <source>
        <dbReference type="Proteomes" id="UP000220005"/>
    </source>
</evidence>
<dbReference type="GO" id="GO:0016740">
    <property type="term" value="F:transferase activity"/>
    <property type="evidence" value="ECO:0007669"/>
    <property type="project" value="UniProtKB-KW"/>
</dbReference>
<gene>
    <name evidence="14" type="primary">cas10</name>
    <name evidence="14" type="ORF">CGS58_04670</name>
</gene>
<evidence type="ECO:0000256" key="7">
    <source>
        <dbReference type="ARBA" id="ARBA00022759"/>
    </source>
</evidence>
<protein>
    <recommendedName>
        <fullName evidence="3">CRISPR system single-strand-specific deoxyribonuclease Cas10/Csm1 (subtype III-A)</fullName>
    </recommendedName>
    <alternativeName>
        <fullName evidence="12">Cyclic oligoadenylate synthase</fullName>
    </alternativeName>
</protein>
<evidence type="ECO:0000256" key="10">
    <source>
        <dbReference type="ARBA" id="ARBA00022840"/>
    </source>
</evidence>
<dbReference type="GO" id="GO:0005524">
    <property type="term" value="F:ATP binding"/>
    <property type="evidence" value="ECO:0007669"/>
    <property type="project" value="UniProtKB-KW"/>
</dbReference>
<dbReference type="PANTHER" id="PTHR36528">
    <property type="entry name" value="CRISPR SYSTEM SINGLE-STRAND-SPECIFIC DEOXYRIBONUCLEASE CAS10/CSM1 (SUBTYPE III-A)"/>
    <property type="match status" value="1"/>
</dbReference>
<dbReference type="SUPFAM" id="SSF109604">
    <property type="entry name" value="HD-domain/PDEase-like"/>
    <property type="match status" value="1"/>
</dbReference>